<gene>
    <name evidence="1" type="ORF">RI060_23205</name>
</gene>
<dbReference type="EMBL" id="CP134213">
    <property type="protein sequence ID" value="WND20068.1"/>
    <property type="molecule type" value="Genomic_DNA"/>
</dbReference>
<sequence length="229" mass="26861">MTAVYAKDFDLFFSDIYRPFRKKSNKEFRDYVRKYLSSSRITVAVHTQLTQMYERILSDLEPAAARYQTDFPGVYRVTRTATKVLGKIPRAYKELVRDEEVWEEVLAEMQRGSQEIDNVDRLRSEFSTRLIKELGQDVENTYRGCLDIMEVLTIVIDAHMAAPDRRLMKESKHERGMKMKPFGESSVSAELYEDLWALTRLLESAKTAETNPLLDYHKRVAQFEERHSN</sequence>
<accession>A0ABY9UB16</accession>
<name>A0ABY9UB16_STRVL</name>
<evidence type="ECO:0000313" key="1">
    <source>
        <dbReference type="EMBL" id="WND20068.1"/>
    </source>
</evidence>
<dbReference type="Proteomes" id="UP001249394">
    <property type="component" value="Chromosome"/>
</dbReference>
<keyword evidence="2" id="KW-1185">Reference proteome</keyword>
<evidence type="ECO:0000313" key="2">
    <source>
        <dbReference type="Proteomes" id="UP001249394"/>
    </source>
</evidence>
<reference evidence="1 2" key="1">
    <citation type="submission" date="2023-09" db="EMBL/GenBank/DDBJ databases">
        <title>The genome sequence of Streptomyces anthocyanicus.</title>
        <authorList>
            <person name="Mo P."/>
        </authorList>
    </citation>
    <scope>NUCLEOTIDE SEQUENCE [LARGE SCALE GENOMIC DNA]</scope>
    <source>
        <strain evidence="1 2">JCM 4387</strain>
    </source>
</reference>
<organism evidence="1 2">
    <name type="scientific">Streptomyces violaceus</name>
    <name type="common">Streptomyces venezuelae</name>
    <dbReference type="NCBI Taxonomy" id="1936"/>
    <lineage>
        <taxon>Bacteria</taxon>
        <taxon>Bacillati</taxon>
        <taxon>Actinomycetota</taxon>
        <taxon>Actinomycetes</taxon>
        <taxon>Kitasatosporales</taxon>
        <taxon>Streptomycetaceae</taxon>
        <taxon>Streptomyces</taxon>
    </lineage>
</organism>
<protein>
    <submittedName>
        <fullName evidence="1">Uncharacterized protein</fullName>
    </submittedName>
</protein>
<proteinExistence type="predicted"/>